<evidence type="ECO:0000313" key="2">
    <source>
        <dbReference type="Proteomes" id="UP000018719"/>
    </source>
</evidence>
<comment type="caution">
    <text evidence="1">The sequence shown here is derived from an EMBL/GenBank/DDBJ whole genome shotgun (WGS) entry which is preliminary data.</text>
</comment>
<gene>
    <name evidence="1" type="ORF">LEP1GSC047_2879</name>
</gene>
<dbReference type="Proteomes" id="UP000018719">
    <property type="component" value="Unassembled WGS sequence"/>
</dbReference>
<sequence length="83" mass="9823">MDYAKRKNSFAPFTLFYPLVARYSTNLRSRISPRQTRVGNLQESLLATFREILYFRQLSAYGTVRIYTEYAELTLTLGRFRVD</sequence>
<accession>V6HCH5</accession>
<dbReference type="AlphaFoldDB" id="V6HCH5"/>
<dbReference type="STRING" id="1049790.LEP1GSC047_2879"/>
<proteinExistence type="predicted"/>
<protein>
    <submittedName>
        <fullName evidence="1">Uncharacterized protein</fullName>
    </submittedName>
</protein>
<organism evidence="1 2">
    <name type="scientific">Leptospira inadai serovar Lyme str. 10</name>
    <dbReference type="NCBI Taxonomy" id="1049790"/>
    <lineage>
        <taxon>Bacteria</taxon>
        <taxon>Pseudomonadati</taxon>
        <taxon>Spirochaetota</taxon>
        <taxon>Spirochaetia</taxon>
        <taxon>Leptospirales</taxon>
        <taxon>Leptospiraceae</taxon>
        <taxon>Leptospira</taxon>
    </lineage>
</organism>
<dbReference type="EMBL" id="AHMM02000017">
    <property type="protein sequence ID" value="EQA36568.1"/>
    <property type="molecule type" value="Genomic_DNA"/>
</dbReference>
<reference evidence="1 2" key="1">
    <citation type="submission" date="2013-05" db="EMBL/GenBank/DDBJ databases">
        <authorList>
            <person name="Harkins D.M."/>
            <person name="Durkin A.S."/>
            <person name="Brinkac L.M."/>
            <person name="Haft D.H."/>
            <person name="Selengut J.D."/>
            <person name="Sanka R."/>
            <person name="DePew J."/>
            <person name="Purushe J."/>
            <person name="Hartskeerl R.A."/>
            <person name="Ahmed A."/>
            <person name="van der Linden H."/>
            <person name="Goris M.G.A."/>
            <person name="Vinetz J.M."/>
            <person name="Sutton G.G."/>
            <person name="Nierman W.C."/>
            <person name="Fouts D.E."/>
        </authorList>
    </citation>
    <scope>NUCLEOTIDE SEQUENCE [LARGE SCALE GENOMIC DNA]</scope>
    <source>
        <strain evidence="1 2">10</strain>
    </source>
</reference>
<evidence type="ECO:0000313" key="1">
    <source>
        <dbReference type="EMBL" id="EQA36568.1"/>
    </source>
</evidence>
<name>V6HCH5_9LEPT</name>